<comment type="caution">
    <text evidence="1">The sequence shown here is derived from an EMBL/GenBank/DDBJ whole genome shotgun (WGS) entry which is preliminary data.</text>
</comment>
<protein>
    <submittedName>
        <fullName evidence="1">Uncharacterized protein</fullName>
    </submittedName>
</protein>
<reference evidence="1" key="1">
    <citation type="submission" date="2021-01" db="EMBL/GenBank/DDBJ databases">
        <title>Adiantum capillus-veneris genome.</title>
        <authorList>
            <person name="Fang Y."/>
            <person name="Liao Q."/>
        </authorList>
    </citation>
    <scope>NUCLEOTIDE SEQUENCE</scope>
    <source>
        <strain evidence="1">H3</strain>
        <tissue evidence="1">Leaf</tissue>
    </source>
</reference>
<name>A0A9D4Z9M7_ADICA</name>
<evidence type="ECO:0000313" key="2">
    <source>
        <dbReference type="Proteomes" id="UP000886520"/>
    </source>
</evidence>
<sequence length="356" mass="40540">MWCTCSAFFQGGKYVGKTTFFRHAQLRSVAGNLVTELGFVNRDGVEVRHFDDNILDMEPSDASLNVEEGFEEGIEVRSASTTGADEDYQQPSCPDHAPLGIAILSKIIQFQTLSDEYQVPISGQDEMLRLLFGDMGGAKIGKDDSNREDPSLSKILVRFEHDWDGFLFDNYRVPACWDQLQSLFQGLGMVQPLRYRVCMGEEGNRHEPELLRPSKEDNYEGCSVEICACITNSRKRKAKRDCLACCERCPSCQKPRKETLAFDYLSIGRQIELMLKSKSLCHGMLSMWRNQDKWLGKPPELQPEFIHDFWDGAKCRIVQHFWDPHATFELPVICTTPGCKKVYTTFPPSSRPPQEI</sequence>
<keyword evidence="2" id="KW-1185">Reference proteome</keyword>
<accession>A0A9D4Z9M7</accession>
<proteinExistence type="predicted"/>
<organism evidence="1 2">
    <name type="scientific">Adiantum capillus-veneris</name>
    <name type="common">Maidenhair fern</name>
    <dbReference type="NCBI Taxonomy" id="13818"/>
    <lineage>
        <taxon>Eukaryota</taxon>
        <taxon>Viridiplantae</taxon>
        <taxon>Streptophyta</taxon>
        <taxon>Embryophyta</taxon>
        <taxon>Tracheophyta</taxon>
        <taxon>Polypodiopsida</taxon>
        <taxon>Polypodiidae</taxon>
        <taxon>Polypodiales</taxon>
        <taxon>Pteridineae</taxon>
        <taxon>Pteridaceae</taxon>
        <taxon>Vittarioideae</taxon>
        <taxon>Adiantum</taxon>
    </lineage>
</organism>
<evidence type="ECO:0000313" key="1">
    <source>
        <dbReference type="EMBL" id="KAI5064766.1"/>
    </source>
</evidence>
<gene>
    <name evidence="1" type="ORF">GOP47_0019461</name>
</gene>
<dbReference type="AlphaFoldDB" id="A0A9D4Z9M7"/>
<dbReference type="EMBL" id="JABFUD020000019">
    <property type="protein sequence ID" value="KAI5064766.1"/>
    <property type="molecule type" value="Genomic_DNA"/>
</dbReference>
<dbReference type="OrthoDB" id="5969706at2759"/>
<dbReference type="Proteomes" id="UP000886520">
    <property type="component" value="Chromosome 19"/>
</dbReference>